<dbReference type="OrthoDB" id="8481721at2"/>
<proteinExistence type="predicted"/>
<protein>
    <submittedName>
        <fullName evidence="1">Bifunctional lytic transglycosylase/amino acid ABC transporter substrate-binding protein</fullName>
    </submittedName>
</protein>
<reference evidence="1 2" key="1">
    <citation type="submission" date="2018-06" db="EMBL/GenBank/DDBJ databases">
        <title>Three novel Pseudomonas species isolated from symptomatic oak.</title>
        <authorList>
            <person name="Bueno-Gonzalez V."/>
            <person name="Brady C."/>
        </authorList>
    </citation>
    <scope>NUCLEOTIDE SEQUENCE [LARGE SCALE GENOMIC DNA]</scope>
    <source>
        <strain evidence="1 2">P17C</strain>
    </source>
</reference>
<evidence type="ECO:0000313" key="1">
    <source>
        <dbReference type="EMBL" id="TBU88198.1"/>
    </source>
</evidence>
<dbReference type="Proteomes" id="UP000292639">
    <property type="component" value="Unassembled WGS sequence"/>
</dbReference>
<accession>A0A4Q9QYE7</accession>
<keyword evidence="2" id="KW-1185">Reference proteome</keyword>
<sequence length="239" mass="26719">MPHAHAAPAEQTLVIGYYDFPPEIYTDSEGVVRGPVIELTHRVLEEAGYHAVYRQLSSARLYLGLIDGSVDLWVGAAGKPGLAEHTLESRNDLGRTRINLYFRPDTRPPRIPEDLIDKELIVLGGYSYSRDLSDLFDSTRMALRLRRTGTHDSALQMLLHHRADYMLGYQTPMQEAFRVAGVEPLPHLTLQDIPIRFIISRHARDSESLRDALDKAYERLGEASAGLPRPSARAGGPLP</sequence>
<dbReference type="AlphaFoldDB" id="A0A4Q9QYE7"/>
<dbReference type="SUPFAM" id="SSF53850">
    <property type="entry name" value="Periplasmic binding protein-like II"/>
    <property type="match status" value="1"/>
</dbReference>
<comment type="caution">
    <text evidence="1">The sequence shown here is derived from an EMBL/GenBank/DDBJ whole genome shotgun (WGS) entry which is preliminary data.</text>
</comment>
<evidence type="ECO:0000313" key="2">
    <source>
        <dbReference type="Proteomes" id="UP000292639"/>
    </source>
</evidence>
<dbReference type="Gene3D" id="3.40.190.10">
    <property type="entry name" value="Periplasmic binding protein-like II"/>
    <property type="match status" value="2"/>
</dbReference>
<name>A0A4Q9QYE7_9GAMM</name>
<organism evidence="1 2">
    <name type="scientific">Stutzerimonas kirkiae</name>
    <dbReference type="NCBI Taxonomy" id="2211392"/>
    <lineage>
        <taxon>Bacteria</taxon>
        <taxon>Pseudomonadati</taxon>
        <taxon>Pseudomonadota</taxon>
        <taxon>Gammaproteobacteria</taxon>
        <taxon>Pseudomonadales</taxon>
        <taxon>Pseudomonadaceae</taxon>
        <taxon>Stutzerimonas</taxon>
    </lineage>
</organism>
<gene>
    <name evidence="1" type="ORF">DNJ96_18455</name>
</gene>
<dbReference type="EMBL" id="QJUP01000040">
    <property type="protein sequence ID" value="TBU88198.1"/>
    <property type="molecule type" value="Genomic_DNA"/>
</dbReference>